<evidence type="ECO:0000313" key="1">
    <source>
        <dbReference type="EMBL" id="NYG56057.1"/>
    </source>
</evidence>
<sequence>MSGPRAGLVASSLAVVLAGALAGCSEDRVEAYCEVVAEEQSALVEAAEDAEGGGTGTLLAAYDSLERMADAAPGDVAADWDEVVLRVGALRDALADAGVDPATYDPEEPPEGLGADEREAVTAAAVDLVEPTTLRAVQRVEQQVLDVCGAPLGL</sequence>
<protein>
    <submittedName>
        <fullName evidence="1">Uncharacterized protein</fullName>
    </submittedName>
</protein>
<organism evidence="1 2">
    <name type="scientific">Nocardioides perillae</name>
    <dbReference type="NCBI Taxonomy" id="1119534"/>
    <lineage>
        <taxon>Bacteria</taxon>
        <taxon>Bacillati</taxon>
        <taxon>Actinomycetota</taxon>
        <taxon>Actinomycetes</taxon>
        <taxon>Propionibacteriales</taxon>
        <taxon>Nocardioidaceae</taxon>
        <taxon>Nocardioides</taxon>
    </lineage>
</organism>
<evidence type="ECO:0000313" key="2">
    <source>
        <dbReference type="Proteomes" id="UP000544110"/>
    </source>
</evidence>
<dbReference type="Proteomes" id="UP000544110">
    <property type="component" value="Unassembled WGS sequence"/>
</dbReference>
<reference evidence="1 2" key="1">
    <citation type="submission" date="2020-07" db="EMBL/GenBank/DDBJ databases">
        <title>Sequencing the genomes of 1000 actinobacteria strains.</title>
        <authorList>
            <person name="Klenk H.-P."/>
        </authorList>
    </citation>
    <scope>NUCLEOTIDE SEQUENCE [LARGE SCALE GENOMIC DNA]</scope>
    <source>
        <strain evidence="1 2">DSM 24552</strain>
    </source>
</reference>
<comment type="caution">
    <text evidence="1">The sequence shown here is derived from an EMBL/GenBank/DDBJ whole genome shotgun (WGS) entry which is preliminary data.</text>
</comment>
<dbReference type="EMBL" id="JACCAC010000001">
    <property type="protein sequence ID" value="NYG56057.1"/>
    <property type="molecule type" value="Genomic_DNA"/>
</dbReference>
<gene>
    <name evidence="1" type="ORF">BJ989_002361</name>
</gene>
<keyword evidence="2" id="KW-1185">Reference proteome</keyword>
<dbReference type="PROSITE" id="PS51257">
    <property type="entry name" value="PROKAR_LIPOPROTEIN"/>
    <property type="match status" value="1"/>
</dbReference>
<dbReference type="AlphaFoldDB" id="A0A7Y9RWR7"/>
<proteinExistence type="predicted"/>
<dbReference type="RefSeq" id="WP_179518388.1">
    <property type="nucleotide sequence ID" value="NZ_JACCAC010000001.1"/>
</dbReference>
<name>A0A7Y9RWR7_9ACTN</name>
<accession>A0A7Y9RWR7</accession>